<comment type="caution">
    <text evidence="2">The sequence shown here is derived from an EMBL/GenBank/DDBJ whole genome shotgun (WGS) entry which is preliminary data.</text>
</comment>
<dbReference type="InterPro" id="IPR011990">
    <property type="entry name" value="TPR-like_helical_dom_sf"/>
</dbReference>
<gene>
    <name evidence="2" type="ORF">BDN70DRAFT_517808</name>
</gene>
<dbReference type="AlphaFoldDB" id="A0A9P5Z7H4"/>
<dbReference type="InterPro" id="IPR050872">
    <property type="entry name" value="PPR_P_subfamily"/>
</dbReference>
<evidence type="ECO:0000313" key="3">
    <source>
        <dbReference type="Proteomes" id="UP000807469"/>
    </source>
</evidence>
<dbReference type="Gene3D" id="1.25.40.10">
    <property type="entry name" value="Tetratricopeptide repeat domain"/>
    <property type="match status" value="1"/>
</dbReference>
<evidence type="ECO:0000313" key="2">
    <source>
        <dbReference type="EMBL" id="KAF9481590.1"/>
    </source>
</evidence>
<accession>A0A9P5Z7H4</accession>
<comment type="similarity">
    <text evidence="1">Belongs to the PPR family. P subfamily.</text>
</comment>
<dbReference type="EMBL" id="MU155176">
    <property type="protein sequence ID" value="KAF9481590.1"/>
    <property type="molecule type" value="Genomic_DNA"/>
</dbReference>
<dbReference type="PANTHER" id="PTHR46128:SF329">
    <property type="entry name" value="MITOCHONDRIAL GROUP I INTRON SPLICING FACTOR DMR1"/>
    <property type="match status" value="1"/>
</dbReference>
<evidence type="ECO:0000256" key="1">
    <source>
        <dbReference type="ARBA" id="ARBA00007626"/>
    </source>
</evidence>
<evidence type="ECO:0008006" key="4">
    <source>
        <dbReference type="Google" id="ProtNLM"/>
    </source>
</evidence>
<dbReference type="OrthoDB" id="185373at2759"/>
<reference evidence="2" key="1">
    <citation type="submission" date="2020-11" db="EMBL/GenBank/DDBJ databases">
        <authorList>
            <consortium name="DOE Joint Genome Institute"/>
            <person name="Ahrendt S."/>
            <person name="Riley R."/>
            <person name="Andreopoulos W."/>
            <person name="Labutti K."/>
            <person name="Pangilinan J."/>
            <person name="Ruiz-Duenas F.J."/>
            <person name="Barrasa J.M."/>
            <person name="Sanchez-Garcia M."/>
            <person name="Camarero S."/>
            <person name="Miyauchi S."/>
            <person name="Serrano A."/>
            <person name="Linde D."/>
            <person name="Babiker R."/>
            <person name="Drula E."/>
            <person name="Ayuso-Fernandez I."/>
            <person name="Pacheco R."/>
            <person name="Padilla G."/>
            <person name="Ferreira P."/>
            <person name="Barriuso J."/>
            <person name="Kellner H."/>
            <person name="Castanera R."/>
            <person name="Alfaro M."/>
            <person name="Ramirez L."/>
            <person name="Pisabarro A.G."/>
            <person name="Kuo A."/>
            <person name="Tritt A."/>
            <person name="Lipzen A."/>
            <person name="He G."/>
            <person name="Yan M."/>
            <person name="Ng V."/>
            <person name="Cullen D."/>
            <person name="Martin F."/>
            <person name="Rosso M.-N."/>
            <person name="Henrissat B."/>
            <person name="Hibbett D."/>
            <person name="Martinez A.T."/>
            <person name="Grigoriev I.V."/>
        </authorList>
    </citation>
    <scope>NUCLEOTIDE SEQUENCE</scope>
    <source>
        <strain evidence="2">CIRM-BRFM 674</strain>
    </source>
</reference>
<dbReference type="Proteomes" id="UP000807469">
    <property type="component" value="Unassembled WGS sequence"/>
</dbReference>
<name>A0A9P5Z7H4_9AGAR</name>
<organism evidence="2 3">
    <name type="scientific">Pholiota conissans</name>
    <dbReference type="NCBI Taxonomy" id="109636"/>
    <lineage>
        <taxon>Eukaryota</taxon>
        <taxon>Fungi</taxon>
        <taxon>Dikarya</taxon>
        <taxon>Basidiomycota</taxon>
        <taxon>Agaricomycotina</taxon>
        <taxon>Agaricomycetes</taxon>
        <taxon>Agaricomycetidae</taxon>
        <taxon>Agaricales</taxon>
        <taxon>Agaricineae</taxon>
        <taxon>Strophariaceae</taxon>
        <taxon>Pholiota</taxon>
    </lineage>
</organism>
<dbReference type="PANTHER" id="PTHR46128">
    <property type="entry name" value="MITOCHONDRIAL GROUP I INTRON SPLICING FACTOR CCM1"/>
    <property type="match status" value="1"/>
</dbReference>
<protein>
    <recommendedName>
        <fullName evidence="4">Pentatricopeptide repeat-containing protein</fullName>
    </recommendedName>
</protein>
<sequence length="793" mass="87981">MPGEQLRVLPIARSRAGHARLFSTSCSLADTRPLGTRHYVESFCRENQSPVWALLDTLKSPAGRLRIEAALIESRISVEEFTTWAPAIIHSDIEKAVAKLEQLGYPISEESKESPSNPIPSWVILYLVIYKVRTTAHAEGPLVNLVFYHLDSAPPEIQGPLLVLTAYRLARHNLLIPLRRVVEAFLNTPLSDQENEFNLFLQALSSAPFRSVEGANNVVSILKAMEARQLKLRSQTYQSLLNDRFVTLQLTKYLHAKMVQEGFVPSAAHLESFLRVFSKNGAIHEARKYFTAIHAISQDAPLTADSSADPRFRANTLMLNAHEDKASAFAFLRRLAQLSAPSDAAIASPKAQRREVRFLTRTKDDVYDQTAALHVAANDLSTSTHKLIQAFLKMSAKPTIATHTVLIRGLLFRKQFQKAEVFWTKLAKSSLVMDKEALTAGVQTFIRNGKPHVAFQTLEKYSLKPGQEPHIRLPDLSPPVKITTVSMNEYLVSFKRISRPDIVFRLWDYMDVLYDVRPNAVTLSILLQSARLATTLDDSLSGAIAQFKLYNPLSRRDSSPPSNEIDNGTTSSSRAKARALAVRAITDAIGTPQHGLRAYGASIWRRQLPLDFARLAFLRALFGMDPTRRLDGVQSPAAAVRASYDGDASASALGLASLRPRPFVFTPPADLRPPPGGGDSYYPSVVVTNANCFNYITLLGVGGRAAEIPLVLAWMRELGLQPSESTLAVALVFWAEVSVQAPLVERWNGGPGRNEYAKLVEWIADWVGKKRVPGERTLQKWRGVVSSMRKPAR</sequence>
<keyword evidence="3" id="KW-1185">Reference proteome</keyword>
<proteinExistence type="inferred from homology"/>